<dbReference type="InterPro" id="IPR023346">
    <property type="entry name" value="Lysozyme-like_dom_sf"/>
</dbReference>
<evidence type="ECO:0000256" key="2">
    <source>
        <dbReference type="SAM" id="MobiDB-lite"/>
    </source>
</evidence>
<accession>A0A4V2R156</accession>
<gene>
    <name evidence="5" type="ORF">EC844_1096</name>
</gene>
<protein>
    <submittedName>
        <fullName evidence="5">Transglycosylase-like protein with SLT domain</fullName>
    </submittedName>
</protein>
<dbReference type="InterPro" id="IPR008258">
    <property type="entry name" value="Transglycosylase_SLT_dom_1"/>
</dbReference>
<dbReference type="PANTHER" id="PTHR37423">
    <property type="entry name" value="SOLUBLE LYTIC MUREIN TRANSGLYCOSYLASE-RELATED"/>
    <property type="match status" value="1"/>
</dbReference>
<dbReference type="OrthoDB" id="9815002at2"/>
<keyword evidence="3" id="KW-0732">Signal</keyword>
<dbReference type="Gene3D" id="1.10.530.10">
    <property type="match status" value="1"/>
</dbReference>
<feature type="domain" description="Transglycosylase SLT" evidence="4">
    <location>
        <begin position="91"/>
        <end position="198"/>
    </location>
</feature>
<dbReference type="InterPro" id="IPR000189">
    <property type="entry name" value="Transglyc_AS"/>
</dbReference>
<evidence type="ECO:0000313" key="5">
    <source>
        <dbReference type="EMBL" id="TCM67238.1"/>
    </source>
</evidence>
<evidence type="ECO:0000313" key="6">
    <source>
        <dbReference type="Proteomes" id="UP000294963"/>
    </source>
</evidence>
<comment type="caution">
    <text evidence="5">The sequence shown here is derived from an EMBL/GenBank/DDBJ whole genome shotgun (WGS) entry which is preliminary data.</text>
</comment>
<dbReference type="Proteomes" id="UP000294963">
    <property type="component" value="Unassembled WGS sequence"/>
</dbReference>
<proteinExistence type="inferred from homology"/>
<comment type="similarity">
    <text evidence="1">Belongs to the transglycosylase Slt family.</text>
</comment>
<dbReference type="PROSITE" id="PS00922">
    <property type="entry name" value="TRANSGLYCOSYLASE"/>
    <property type="match status" value="1"/>
</dbReference>
<evidence type="ECO:0000259" key="4">
    <source>
        <dbReference type="Pfam" id="PF01464"/>
    </source>
</evidence>
<feature type="signal peptide" evidence="3">
    <location>
        <begin position="1"/>
        <end position="26"/>
    </location>
</feature>
<dbReference type="SUPFAM" id="SSF53955">
    <property type="entry name" value="Lysozyme-like"/>
    <property type="match status" value="1"/>
</dbReference>
<evidence type="ECO:0000256" key="3">
    <source>
        <dbReference type="SAM" id="SignalP"/>
    </source>
</evidence>
<dbReference type="AlphaFoldDB" id="A0A4V2R156"/>
<keyword evidence="6" id="KW-1185">Reference proteome</keyword>
<dbReference type="GO" id="GO:0000270">
    <property type="term" value="P:peptidoglycan metabolic process"/>
    <property type="evidence" value="ECO:0007669"/>
    <property type="project" value="InterPro"/>
</dbReference>
<dbReference type="GO" id="GO:0008933">
    <property type="term" value="F:peptidoglycan lytic transglycosylase activity"/>
    <property type="evidence" value="ECO:0007669"/>
    <property type="project" value="InterPro"/>
</dbReference>
<name>A0A4V2R156_ACICA</name>
<dbReference type="Pfam" id="PF01464">
    <property type="entry name" value="SLT"/>
    <property type="match status" value="1"/>
</dbReference>
<feature type="chain" id="PRO_5020436987" evidence="3">
    <location>
        <begin position="27"/>
        <end position="286"/>
    </location>
</feature>
<dbReference type="EMBL" id="SLVJ01000009">
    <property type="protein sequence ID" value="TCM67238.1"/>
    <property type="molecule type" value="Genomic_DNA"/>
</dbReference>
<dbReference type="PANTHER" id="PTHR37423:SF2">
    <property type="entry name" value="MEMBRANE-BOUND LYTIC MUREIN TRANSGLYCOSYLASE C"/>
    <property type="match status" value="1"/>
</dbReference>
<sequence length="286" mass="31005">MNLLFKILNLTLLGCSSLSASLWVNAGQMYVYQDKDGGTLLTNRKNNDQSLKAIKITYYPDSNIHSYSNWGSNEAAVPVSHSKNKNAYDHYIHQASQSHGVSAGLIKAVMHTESGFNANARSPVGAQGLMQLMPATAKRFKVSNAFDPQQNIFAGAKYLAWLLKRFNGNTQLALAAYNAGEGNVAKYGGIPPFKETQDYVRRVTSRYNNLYAHGVSQDQVSGSNTDYSQNATNLSTSPASNNVTSPQARYAQVPIVVAEDAPHTNNSAGSYSTAYATATAKIYISN</sequence>
<reference evidence="5 6" key="1">
    <citation type="submission" date="2019-03" db="EMBL/GenBank/DDBJ databases">
        <title>Genomic analyses of the natural microbiome of Caenorhabditis elegans.</title>
        <authorList>
            <person name="Samuel B."/>
        </authorList>
    </citation>
    <scope>NUCLEOTIDE SEQUENCE [LARGE SCALE GENOMIC DNA]</scope>
    <source>
        <strain evidence="5 6">JUb89</strain>
    </source>
</reference>
<dbReference type="GO" id="GO:0016020">
    <property type="term" value="C:membrane"/>
    <property type="evidence" value="ECO:0007669"/>
    <property type="project" value="InterPro"/>
</dbReference>
<organism evidence="5 6">
    <name type="scientific">Acinetobacter calcoaceticus</name>
    <dbReference type="NCBI Taxonomy" id="471"/>
    <lineage>
        <taxon>Bacteria</taxon>
        <taxon>Pseudomonadati</taxon>
        <taxon>Pseudomonadota</taxon>
        <taxon>Gammaproteobacteria</taxon>
        <taxon>Moraxellales</taxon>
        <taxon>Moraxellaceae</taxon>
        <taxon>Acinetobacter</taxon>
        <taxon>Acinetobacter calcoaceticus/baumannii complex</taxon>
    </lineage>
</organism>
<feature type="region of interest" description="Disordered" evidence="2">
    <location>
        <begin position="218"/>
        <end position="245"/>
    </location>
</feature>
<evidence type="ECO:0000256" key="1">
    <source>
        <dbReference type="ARBA" id="ARBA00007734"/>
    </source>
</evidence>
<dbReference type="CDD" id="cd00254">
    <property type="entry name" value="LT-like"/>
    <property type="match status" value="1"/>
</dbReference>